<sequence length="72" mass="7264">MFALSNFIATSQHYFVSPMAGEGKVAADISACSGVAGSYAPQARSSRVEDAAMALAATLAGLTYFTALASAV</sequence>
<protein>
    <submittedName>
        <fullName evidence="1">Uncharacterized protein</fullName>
    </submittedName>
</protein>
<comment type="caution">
    <text evidence="1">The sequence shown here is derived from an EMBL/GenBank/DDBJ whole genome shotgun (WGS) entry which is preliminary data.</text>
</comment>
<accession>A0ABT5KNC3</accession>
<reference evidence="1 2" key="1">
    <citation type="submission" date="2022-10" db="EMBL/GenBank/DDBJ databases">
        <title>Paucibacter sp. hw1 Genome sequencing.</title>
        <authorList>
            <person name="Park S."/>
        </authorList>
    </citation>
    <scope>NUCLEOTIDE SEQUENCE [LARGE SCALE GENOMIC DNA]</scope>
    <source>
        <strain evidence="2">hw1</strain>
    </source>
</reference>
<dbReference type="RefSeq" id="WP_263535309.1">
    <property type="nucleotide sequence ID" value="NZ_JAQQXT010000020.1"/>
</dbReference>
<proteinExistence type="predicted"/>
<gene>
    <name evidence="1" type="ORF">PRZ03_22510</name>
</gene>
<organism evidence="1 2">
    <name type="scientific">Roseateles albus</name>
    <dbReference type="NCBI Taxonomy" id="2987525"/>
    <lineage>
        <taxon>Bacteria</taxon>
        <taxon>Pseudomonadati</taxon>
        <taxon>Pseudomonadota</taxon>
        <taxon>Betaproteobacteria</taxon>
        <taxon>Burkholderiales</taxon>
        <taxon>Sphaerotilaceae</taxon>
        <taxon>Roseateles</taxon>
    </lineage>
</organism>
<evidence type="ECO:0000313" key="2">
    <source>
        <dbReference type="Proteomes" id="UP001221189"/>
    </source>
</evidence>
<dbReference type="EMBL" id="JAQQXT010000020">
    <property type="protein sequence ID" value="MDC8774346.1"/>
    <property type="molecule type" value="Genomic_DNA"/>
</dbReference>
<keyword evidence="2" id="KW-1185">Reference proteome</keyword>
<name>A0ABT5KNC3_9BURK</name>
<evidence type="ECO:0000313" key="1">
    <source>
        <dbReference type="EMBL" id="MDC8774346.1"/>
    </source>
</evidence>
<dbReference type="Proteomes" id="UP001221189">
    <property type="component" value="Unassembled WGS sequence"/>
</dbReference>